<evidence type="ECO:0000313" key="2">
    <source>
        <dbReference type="EMBL" id="BAD07559.1"/>
    </source>
</evidence>
<feature type="compositionally biased region" description="Basic and acidic residues" evidence="1">
    <location>
        <begin position="317"/>
        <end position="330"/>
    </location>
</feature>
<evidence type="ECO:0000313" key="4">
    <source>
        <dbReference type="Proteomes" id="UP000000763"/>
    </source>
</evidence>
<dbReference type="EMBL" id="AP004052">
    <property type="protein sequence ID" value="BAD07559.1"/>
    <property type="molecule type" value="Genomic_DNA"/>
</dbReference>
<sequence>MDLFHQQPTGGATAGESGGGGGGRVWPRQAKLARATAGDRGGRWGRDPGRAPAPGGDSRGDGYVAAGGGGIKRGWRSNAERPRSGMSLPGMLMRSKNGRSPGYGQNGDGRRGGTRSGVGRRRASGRQARRAVGRADGKRADEHGRRRRGPQRRRWPKEERGGLLRRSRRRWRRERHTKWTERTSTSFLPLVPVAAVALLGGAQRGGVPQRRERTERGEMRPAGGGKEATPRRRSPAAPPASPPPLLRPRPETPLLRLLRPCTAHARSRRLPAVALGRCLSPPQPRSPRHCRSACSSVLTPPLHLLQPRARPSPLAAGKERGEEREEERKEKKNKLQLTCGPHNFNIFFAD</sequence>
<evidence type="ECO:0000256" key="1">
    <source>
        <dbReference type="SAM" id="MobiDB-lite"/>
    </source>
</evidence>
<feature type="compositionally biased region" description="Low complexity" evidence="1">
    <location>
        <begin position="50"/>
        <end position="64"/>
    </location>
</feature>
<feature type="compositionally biased region" description="Basic and acidic residues" evidence="1">
    <location>
        <begin position="40"/>
        <end position="49"/>
    </location>
</feature>
<feature type="region of interest" description="Disordered" evidence="1">
    <location>
        <begin position="1"/>
        <end position="177"/>
    </location>
</feature>
<protein>
    <submittedName>
        <fullName evidence="3">Uncharacterized protein</fullName>
    </submittedName>
</protein>
<feature type="region of interest" description="Disordered" evidence="1">
    <location>
        <begin position="202"/>
        <end position="251"/>
    </location>
</feature>
<feature type="compositionally biased region" description="Pro residues" evidence="1">
    <location>
        <begin position="236"/>
        <end position="247"/>
    </location>
</feature>
<name>Q6YVJ7_ORYSJ</name>
<reference evidence="4" key="4">
    <citation type="journal article" date="2008" name="Nucleic Acids Res.">
        <title>The rice annotation project database (RAP-DB): 2008 update.</title>
        <authorList>
            <consortium name="The rice annotation project (RAP)"/>
        </authorList>
    </citation>
    <scope>GENOME REANNOTATION</scope>
    <source>
        <strain evidence="4">cv. Nipponbare</strain>
    </source>
</reference>
<reference evidence="2" key="1">
    <citation type="submission" date="2001-08" db="EMBL/GenBank/DDBJ databases">
        <title>Oryza sativa nipponbare(GA3) genomic DNA, chromosome 2, BAC clone:OJ1218_D07.</title>
        <authorList>
            <person name="Sasaki T."/>
            <person name="Matsumoto T."/>
            <person name="Yamamoto K."/>
        </authorList>
    </citation>
    <scope>NUCLEOTIDE SEQUENCE</scope>
</reference>
<feature type="compositionally biased region" description="Basic residues" evidence="1">
    <location>
        <begin position="118"/>
        <end position="132"/>
    </location>
</feature>
<reference evidence="3" key="2">
    <citation type="submission" date="2002-10" db="EMBL/GenBank/DDBJ databases">
        <title>Oryza sativa nipponbare(GA3) genomic DNA, chromosome 2, PAC clone:P0724B10.</title>
        <authorList>
            <person name="Sasaki T."/>
            <person name="Matsumoto T."/>
            <person name="Katayose Y."/>
        </authorList>
    </citation>
    <scope>NUCLEOTIDE SEQUENCE</scope>
</reference>
<reference evidence="4" key="3">
    <citation type="journal article" date="2005" name="Nature">
        <title>The map-based sequence of the rice genome.</title>
        <authorList>
            <consortium name="International rice genome sequencing project (IRGSP)"/>
            <person name="Matsumoto T."/>
            <person name="Wu J."/>
            <person name="Kanamori H."/>
            <person name="Katayose Y."/>
            <person name="Fujisawa M."/>
            <person name="Namiki N."/>
            <person name="Mizuno H."/>
            <person name="Yamamoto K."/>
            <person name="Antonio B.A."/>
            <person name="Baba T."/>
            <person name="Sakata K."/>
            <person name="Nagamura Y."/>
            <person name="Aoki H."/>
            <person name="Arikawa K."/>
            <person name="Arita K."/>
            <person name="Bito T."/>
            <person name="Chiden Y."/>
            <person name="Fujitsuka N."/>
            <person name="Fukunaka R."/>
            <person name="Hamada M."/>
            <person name="Harada C."/>
            <person name="Hayashi A."/>
            <person name="Hijishita S."/>
            <person name="Honda M."/>
            <person name="Hosokawa S."/>
            <person name="Ichikawa Y."/>
            <person name="Idonuma A."/>
            <person name="Iijima M."/>
            <person name="Ikeda M."/>
            <person name="Ikeno M."/>
            <person name="Ito K."/>
            <person name="Ito S."/>
            <person name="Ito T."/>
            <person name="Ito Y."/>
            <person name="Ito Y."/>
            <person name="Iwabuchi A."/>
            <person name="Kamiya K."/>
            <person name="Karasawa W."/>
            <person name="Kurita K."/>
            <person name="Katagiri S."/>
            <person name="Kikuta A."/>
            <person name="Kobayashi H."/>
            <person name="Kobayashi N."/>
            <person name="Machita K."/>
            <person name="Maehara T."/>
            <person name="Masukawa M."/>
            <person name="Mizubayashi T."/>
            <person name="Mukai Y."/>
            <person name="Nagasaki H."/>
            <person name="Nagata Y."/>
            <person name="Naito S."/>
            <person name="Nakashima M."/>
            <person name="Nakama Y."/>
            <person name="Nakamichi Y."/>
            <person name="Nakamura M."/>
            <person name="Meguro A."/>
            <person name="Negishi M."/>
            <person name="Ohta I."/>
            <person name="Ohta T."/>
            <person name="Okamoto M."/>
            <person name="Ono N."/>
            <person name="Saji S."/>
            <person name="Sakaguchi M."/>
            <person name="Sakai K."/>
            <person name="Shibata M."/>
            <person name="Shimokawa T."/>
            <person name="Song J."/>
            <person name="Takazaki Y."/>
            <person name="Terasawa K."/>
            <person name="Tsugane M."/>
            <person name="Tsuji K."/>
            <person name="Ueda S."/>
            <person name="Waki K."/>
            <person name="Yamagata H."/>
            <person name="Yamamoto M."/>
            <person name="Yamamoto S."/>
            <person name="Yamane H."/>
            <person name="Yoshiki S."/>
            <person name="Yoshihara R."/>
            <person name="Yukawa K."/>
            <person name="Zhong H."/>
            <person name="Yano M."/>
            <person name="Yuan Q."/>
            <person name="Ouyang S."/>
            <person name="Liu J."/>
            <person name="Jones K.M."/>
            <person name="Gansberger K."/>
            <person name="Moffat K."/>
            <person name="Hill J."/>
            <person name="Bera J."/>
            <person name="Fadrosh D."/>
            <person name="Jin S."/>
            <person name="Johri S."/>
            <person name="Kim M."/>
            <person name="Overton L."/>
            <person name="Reardon M."/>
            <person name="Tsitrin T."/>
            <person name="Vuong H."/>
            <person name="Weaver B."/>
            <person name="Ciecko A."/>
            <person name="Tallon L."/>
            <person name="Jackson J."/>
            <person name="Pai G."/>
            <person name="Aken S.V."/>
            <person name="Utterback T."/>
            <person name="Reidmuller S."/>
            <person name="Feldblyum T."/>
            <person name="Hsiao J."/>
            <person name="Zismann V."/>
            <person name="Iobst S."/>
            <person name="de Vazeille A.R."/>
            <person name="Buell C.R."/>
            <person name="Ying K."/>
            <person name="Li Y."/>
            <person name="Lu T."/>
            <person name="Huang Y."/>
            <person name="Zhao Q."/>
            <person name="Feng Q."/>
            <person name="Zhang L."/>
            <person name="Zhu J."/>
            <person name="Weng Q."/>
            <person name="Mu J."/>
            <person name="Lu Y."/>
            <person name="Fan D."/>
            <person name="Liu Y."/>
            <person name="Guan J."/>
            <person name="Zhang Y."/>
            <person name="Yu S."/>
            <person name="Liu X."/>
            <person name="Zhang Y."/>
            <person name="Hong G."/>
            <person name="Han B."/>
            <person name="Choisne N."/>
            <person name="Demange N."/>
            <person name="Orjeda G."/>
            <person name="Samain S."/>
            <person name="Cattolico L."/>
            <person name="Pelletier E."/>
            <person name="Couloux A."/>
            <person name="Segurens B."/>
            <person name="Wincker P."/>
            <person name="D'Hont A."/>
            <person name="Scarpelli C."/>
            <person name="Weissenbach J."/>
            <person name="Salanoubat M."/>
            <person name="Quetier F."/>
            <person name="Yu Y."/>
            <person name="Kim H.R."/>
            <person name="Rambo T."/>
            <person name="Currie J."/>
            <person name="Collura K."/>
            <person name="Luo M."/>
            <person name="Yang T."/>
            <person name="Ammiraju J.S.S."/>
            <person name="Engler F."/>
            <person name="Soderlund C."/>
            <person name="Wing R.A."/>
            <person name="Palmer L.E."/>
            <person name="de la Bastide M."/>
            <person name="Spiegel L."/>
            <person name="Nascimento L."/>
            <person name="Zutavern T."/>
            <person name="O'Shaughnessy A."/>
            <person name="Dike S."/>
            <person name="Dedhia N."/>
            <person name="Preston R."/>
            <person name="Balija V."/>
            <person name="McCombie W.R."/>
            <person name="Chow T."/>
            <person name="Chen H."/>
            <person name="Chung M."/>
            <person name="Chen C."/>
            <person name="Shaw J."/>
            <person name="Wu H."/>
            <person name="Hsiao K."/>
            <person name="Chao Y."/>
            <person name="Chu M."/>
            <person name="Cheng C."/>
            <person name="Hour A."/>
            <person name="Lee P."/>
            <person name="Lin S."/>
            <person name="Lin Y."/>
            <person name="Liou J."/>
            <person name="Liu S."/>
            <person name="Hsing Y."/>
            <person name="Raghuvanshi S."/>
            <person name="Mohanty A."/>
            <person name="Bharti A.K."/>
            <person name="Gaur A."/>
            <person name="Gupta V."/>
            <person name="Kumar D."/>
            <person name="Ravi V."/>
            <person name="Vij S."/>
            <person name="Kapur A."/>
            <person name="Khurana P."/>
            <person name="Khurana P."/>
            <person name="Khurana J.P."/>
            <person name="Tyagi A.K."/>
            <person name="Gaikwad K."/>
            <person name="Singh A."/>
            <person name="Dalal V."/>
            <person name="Srivastava S."/>
            <person name="Dixit A."/>
            <person name="Pal A.K."/>
            <person name="Ghazi I.A."/>
            <person name="Yadav M."/>
            <person name="Pandit A."/>
            <person name="Bhargava A."/>
            <person name="Sureshbabu K."/>
            <person name="Batra K."/>
            <person name="Sharma T.R."/>
            <person name="Mohapatra T."/>
            <person name="Singh N.K."/>
            <person name="Messing J."/>
            <person name="Nelson A.B."/>
            <person name="Fuks G."/>
            <person name="Kavchok S."/>
            <person name="Keizer G."/>
            <person name="Linton E."/>
            <person name="Llaca V."/>
            <person name="Song R."/>
            <person name="Tanyolac B."/>
            <person name="Young S."/>
            <person name="Ho-Il K."/>
            <person name="Hahn J.H."/>
            <person name="Sangsakoo G."/>
            <person name="Vanavichit A."/>
            <person name="de Mattos Luiz.A.T."/>
            <person name="Zimmer P.D."/>
            <person name="Malone G."/>
            <person name="Dellagostin O."/>
            <person name="de Oliveira A.C."/>
            <person name="Bevan M."/>
            <person name="Bancroft I."/>
            <person name="Minx P."/>
            <person name="Cordum H."/>
            <person name="Wilson R."/>
            <person name="Cheng Z."/>
            <person name="Jin W."/>
            <person name="Jiang J."/>
            <person name="Leong S.A."/>
            <person name="Iwama H."/>
            <person name="Gojobori T."/>
            <person name="Itoh T."/>
            <person name="Niimura Y."/>
            <person name="Fujii Y."/>
            <person name="Habara T."/>
            <person name="Sakai H."/>
            <person name="Sato Y."/>
            <person name="Wilson G."/>
            <person name="Kumar K."/>
            <person name="McCouch S."/>
            <person name="Juretic N."/>
            <person name="Hoen D."/>
            <person name="Wright S."/>
            <person name="Bruskiewich R."/>
            <person name="Bureau T."/>
            <person name="Miyao A."/>
            <person name="Hirochika H."/>
            <person name="Nishikawa T."/>
            <person name="Kadowaki K."/>
            <person name="Sugiura M."/>
            <person name="Burr B."/>
            <person name="Sasaki T."/>
        </authorList>
    </citation>
    <scope>NUCLEOTIDE SEQUENCE [LARGE SCALE GENOMIC DNA]</scope>
    <source>
        <strain evidence="4">cv. Nipponbare</strain>
    </source>
</reference>
<gene>
    <name evidence="2" type="ORF">OJ1218_D07.22</name>
    <name evidence="3" type="ORF">P0724B10.11</name>
</gene>
<dbReference type="AlphaFoldDB" id="Q6YVJ7"/>
<dbReference type="Proteomes" id="UP000000763">
    <property type="component" value="Chromosome 2"/>
</dbReference>
<feature type="compositionally biased region" description="Basic residues" evidence="1">
    <location>
        <begin position="145"/>
        <end position="155"/>
    </location>
</feature>
<accession>Q6YVJ7</accession>
<feature type="compositionally biased region" description="Basic and acidic residues" evidence="1">
    <location>
        <begin position="209"/>
        <end position="219"/>
    </location>
</feature>
<dbReference type="EMBL" id="AP005825">
    <property type="protein sequence ID" value="BAD08068.1"/>
    <property type="molecule type" value="Genomic_DNA"/>
</dbReference>
<feature type="compositionally biased region" description="Basic and acidic residues" evidence="1">
    <location>
        <begin position="133"/>
        <end position="144"/>
    </location>
</feature>
<feature type="region of interest" description="Disordered" evidence="1">
    <location>
        <begin position="304"/>
        <end position="336"/>
    </location>
</feature>
<feature type="compositionally biased region" description="Gly residues" evidence="1">
    <location>
        <begin position="12"/>
        <end position="24"/>
    </location>
</feature>
<evidence type="ECO:0000313" key="3">
    <source>
        <dbReference type="EMBL" id="BAD08068.1"/>
    </source>
</evidence>
<organism evidence="3 4">
    <name type="scientific">Oryza sativa subsp. japonica</name>
    <name type="common">Rice</name>
    <dbReference type="NCBI Taxonomy" id="39947"/>
    <lineage>
        <taxon>Eukaryota</taxon>
        <taxon>Viridiplantae</taxon>
        <taxon>Streptophyta</taxon>
        <taxon>Embryophyta</taxon>
        <taxon>Tracheophyta</taxon>
        <taxon>Spermatophyta</taxon>
        <taxon>Magnoliopsida</taxon>
        <taxon>Liliopsida</taxon>
        <taxon>Poales</taxon>
        <taxon>Poaceae</taxon>
        <taxon>BOP clade</taxon>
        <taxon>Oryzoideae</taxon>
        <taxon>Oryzeae</taxon>
        <taxon>Oryzinae</taxon>
        <taxon>Oryza</taxon>
        <taxon>Oryza sativa</taxon>
    </lineage>
</organism>
<feature type="compositionally biased region" description="Basic residues" evidence="1">
    <location>
        <begin position="163"/>
        <end position="176"/>
    </location>
</feature>
<proteinExistence type="predicted"/>